<feature type="signal peptide" evidence="1">
    <location>
        <begin position="1"/>
        <end position="23"/>
    </location>
</feature>
<dbReference type="PROSITE" id="PS51257">
    <property type="entry name" value="PROKAR_LIPOPROTEIN"/>
    <property type="match status" value="1"/>
</dbReference>
<dbReference type="STRING" id="926569.ANT_31500"/>
<accession>E8N326</accession>
<dbReference type="EMBL" id="AP012029">
    <property type="protein sequence ID" value="BAJ65176.1"/>
    <property type="molecule type" value="Genomic_DNA"/>
</dbReference>
<evidence type="ECO:0000313" key="2">
    <source>
        <dbReference type="EMBL" id="BAJ65176.1"/>
    </source>
</evidence>
<dbReference type="SUPFAM" id="SSF49478">
    <property type="entry name" value="Cna protein B-type domain"/>
    <property type="match status" value="1"/>
</dbReference>
<dbReference type="RefSeq" id="WP_013561517.1">
    <property type="nucleotide sequence ID" value="NC_014960.1"/>
</dbReference>
<feature type="chain" id="PRO_5003228638" description="Carboxypeptidase regulatory-like domain-containing protein" evidence="1">
    <location>
        <begin position="24"/>
        <end position="179"/>
    </location>
</feature>
<name>E8N326_ANATU</name>
<evidence type="ECO:0000313" key="3">
    <source>
        <dbReference type="Proteomes" id="UP000008922"/>
    </source>
</evidence>
<dbReference type="AlphaFoldDB" id="E8N326"/>
<gene>
    <name evidence="2" type="ordered locus">ANT_31500</name>
</gene>
<protein>
    <recommendedName>
        <fullName evidence="4">Carboxypeptidase regulatory-like domain-containing protein</fullName>
    </recommendedName>
</protein>
<evidence type="ECO:0008006" key="4">
    <source>
        <dbReference type="Google" id="ProtNLM"/>
    </source>
</evidence>
<organism evidence="2 3">
    <name type="scientific">Anaerolinea thermophila (strain DSM 14523 / JCM 11388 / NBRC 100420 / UNI-1)</name>
    <dbReference type="NCBI Taxonomy" id="926569"/>
    <lineage>
        <taxon>Bacteria</taxon>
        <taxon>Bacillati</taxon>
        <taxon>Chloroflexota</taxon>
        <taxon>Anaerolineae</taxon>
        <taxon>Anaerolineales</taxon>
        <taxon>Anaerolineaceae</taxon>
        <taxon>Anaerolinea</taxon>
    </lineage>
</organism>
<dbReference type="InParanoid" id="E8N326"/>
<dbReference type="Proteomes" id="UP000008922">
    <property type="component" value="Chromosome"/>
</dbReference>
<reference evidence="2 3" key="1">
    <citation type="submission" date="2010-12" db="EMBL/GenBank/DDBJ databases">
        <title>Whole genome sequence of Anaerolinea thermophila UNI-1.</title>
        <authorList>
            <person name="Narita-Yamada S."/>
            <person name="Kishi E."/>
            <person name="Watanabe Y."/>
            <person name="Takasaki K."/>
            <person name="Ankai A."/>
            <person name="Oguchi A."/>
            <person name="Fukui S."/>
            <person name="Takahashi M."/>
            <person name="Yashiro I."/>
            <person name="Hosoyama A."/>
            <person name="Sekiguchi Y."/>
            <person name="Hanada S."/>
            <person name="Fujita N."/>
        </authorList>
    </citation>
    <scope>NUCLEOTIDE SEQUENCE [LARGE SCALE GENOMIC DNA]</scope>
    <source>
        <strain evidence="3">DSM 14523 / JCM 11388 / NBRC 100420 / UNI-1</strain>
    </source>
</reference>
<evidence type="ECO:0000256" key="1">
    <source>
        <dbReference type="SAM" id="SignalP"/>
    </source>
</evidence>
<dbReference type="HOGENOM" id="CLU_1500555_0_0_0"/>
<dbReference type="KEGG" id="atm:ANT_31500"/>
<keyword evidence="1" id="KW-0732">Signal</keyword>
<keyword evidence="3" id="KW-1185">Reference proteome</keyword>
<sequence length="179" mass="19289">MKFRVSLLLFMAFLLLVSACSPAQKTSPSPSTEGYPTMGYQGMEGYAPPENSSFEIPAGNVPAPVPDEGKASLSGVLYQKSHSAVLTKFSLYLTPAQGENRDQPPPILAGPLADKGDIPTTSNEKGEFFFNNLEPGNYFLVVSLGYDYELAVKSLDDATPMLIRLEPNQQLSLGTVIIP</sequence>
<proteinExistence type="predicted"/>